<dbReference type="AlphaFoldDB" id="K1QKX2"/>
<sequence length="122" mass="13691">MHNVYAIRMKWLKRLTKHTMKALKGNNAGFTFYAGGSAMIDTSTDPYGAIIYAYTDTEVLLWRPNASVSHGFLIYVGETWGNGTHSQQDTEVEVTVRVIDINGIHVIAIQCVIYFKKGFSDI</sequence>
<organism evidence="1">
    <name type="scientific">Magallana gigas</name>
    <name type="common">Pacific oyster</name>
    <name type="synonym">Crassostrea gigas</name>
    <dbReference type="NCBI Taxonomy" id="29159"/>
    <lineage>
        <taxon>Eukaryota</taxon>
        <taxon>Metazoa</taxon>
        <taxon>Spiralia</taxon>
        <taxon>Lophotrochozoa</taxon>
        <taxon>Mollusca</taxon>
        <taxon>Bivalvia</taxon>
        <taxon>Autobranchia</taxon>
        <taxon>Pteriomorphia</taxon>
        <taxon>Ostreida</taxon>
        <taxon>Ostreoidea</taxon>
        <taxon>Ostreidae</taxon>
        <taxon>Magallana</taxon>
    </lineage>
</organism>
<dbReference type="EMBL" id="JH816864">
    <property type="protein sequence ID" value="EKC37422.1"/>
    <property type="molecule type" value="Genomic_DNA"/>
</dbReference>
<gene>
    <name evidence="1" type="ORF">CGI_10019320</name>
</gene>
<evidence type="ECO:0000313" key="1">
    <source>
        <dbReference type="EMBL" id="EKC37422.1"/>
    </source>
</evidence>
<dbReference type="HOGENOM" id="CLU_2028934_0_0_1"/>
<reference evidence="1" key="1">
    <citation type="journal article" date="2012" name="Nature">
        <title>The oyster genome reveals stress adaptation and complexity of shell formation.</title>
        <authorList>
            <person name="Zhang G."/>
            <person name="Fang X."/>
            <person name="Guo X."/>
            <person name="Li L."/>
            <person name="Luo R."/>
            <person name="Xu F."/>
            <person name="Yang P."/>
            <person name="Zhang L."/>
            <person name="Wang X."/>
            <person name="Qi H."/>
            <person name="Xiong Z."/>
            <person name="Que H."/>
            <person name="Xie Y."/>
            <person name="Holland P.W."/>
            <person name="Paps J."/>
            <person name="Zhu Y."/>
            <person name="Wu F."/>
            <person name="Chen Y."/>
            <person name="Wang J."/>
            <person name="Peng C."/>
            <person name="Meng J."/>
            <person name="Yang L."/>
            <person name="Liu J."/>
            <person name="Wen B."/>
            <person name="Zhang N."/>
            <person name="Huang Z."/>
            <person name="Zhu Q."/>
            <person name="Feng Y."/>
            <person name="Mount A."/>
            <person name="Hedgecock D."/>
            <person name="Xu Z."/>
            <person name="Liu Y."/>
            <person name="Domazet-Loso T."/>
            <person name="Du Y."/>
            <person name="Sun X."/>
            <person name="Zhang S."/>
            <person name="Liu B."/>
            <person name="Cheng P."/>
            <person name="Jiang X."/>
            <person name="Li J."/>
            <person name="Fan D."/>
            <person name="Wang W."/>
            <person name="Fu W."/>
            <person name="Wang T."/>
            <person name="Wang B."/>
            <person name="Zhang J."/>
            <person name="Peng Z."/>
            <person name="Li Y."/>
            <person name="Li N."/>
            <person name="Wang J."/>
            <person name="Chen M."/>
            <person name="He Y."/>
            <person name="Tan F."/>
            <person name="Song X."/>
            <person name="Zheng Q."/>
            <person name="Huang R."/>
            <person name="Yang H."/>
            <person name="Du X."/>
            <person name="Chen L."/>
            <person name="Yang M."/>
            <person name="Gaffney P.M."/>
            <person name="Wang S."/>
            <person name="Luo L."/>
            <person name="She Z."/>
            <person name="Ming Y."/>
            <person name="Huang W."/>
            <person name="Zhang S."/>
            <person name="Huang B."/>
            <person name="Zhang Y."/>
            <person name="Qu T."/>
            <person name="Ni P."/>
            <person name="Miao G."/>
            <person name="Wang J."/>
            <person name="Wang Q."/>
            <person name="Steinberg C.E."/>
            <person name="Wang H."/>
            <person name="Li N."/>
            <person name="Qian L."/>
            <person name="Zhang G."/>
            <person name="Li Y."/>
            <person name="Yang H."/>
            <person name="Liu X."/>
            <person name="Wang J."/>
            <person name="Yin Y."/>
            <person name="Wang J."/>
        </authorList>
    </citation>
    <scope>NUCLEOTIDE SEQUENCE [LARGE SCALE GENOMIC DNA]</scope>
    <source>
        <strain evidence="1">05x7-T-G4-1.051#20</strain>
    </source>
</reference>
<protein>
    <submittedName>
        <fullName evidence="1">Uncharacterized protein</fullName>
    </submittedName>
</protein>
<dbReference type="InParanoid" id="K1QKX2"/>
<accession>K1QKX2</accession>
<proteinExistence type="predicted"/>
<name>K1QKX2_MAGGI</name>